<dbReference type="EMBL" id="BAMD01000001">
    <property type="protein sequence ID" value="GAF01487.1"/>
    <property type="molecule type" value="Genomic_DNA"/>
</dbReference>
<organism evidence="1 2">
    <name type="scientific">Saccharicrinis fermentans DSM 9555 = JCM 21142</name>
    <dbReference type="NCBI Taxonomy" id="869213"/>
    <lineage>
        <taxon>Bacteria</taxon>
        <taxon>Pseudomonadati</taxon>
        <taxon>Bacteroidota</taxon>
        <taxon>Bacteroidia</taxon>
        <taxon>Marinilabiliales</taxon>
        <taxon>Marinilabiliaceae</taxon>
        <taxon>Saccharicrinis</taxon>
    </lineage>
</organism>
<comment type="caution">
    <text evidence="1">The sequence shown here is derived from an EMBL/GenBank/DDBJ whole genome shotgun (WGS) entry which is preliminary data.</text>
</comment>
<sequence length="91" mass="10766">MNACGIKTKLELKPFRMKTEVFGDYYLAVLPSKSSLEWVEEEKDDIVRDMYFDQGKLEAVLMKNDGSRSKIYQTALMEKWTRERINRELPL</sequence>
<keyword evidence="2" id="KW-1185">Reference proteome</keyword>
<protein>
    <submittedName>
        <fullName evidence="1">Uncharacterized protein</fullName>
    </submittedName>
</protein>
<dbReference type="AlphaFoldDB" id="W7Y0K9"/>
<dbReference type="Proteomes" id="UP000019402">
    <property type="component" value="Unassembled WGS sequence"/>
</dbReference>
<evidence type="ECO:0000313" key="1">
    <source>
        <dbReference type="EMBL" id="GAF01487.1"/>
    </source>
</evidence>
<gene>
    <name evidence="1" type="ORF">JCM21142_95</name>
</gene>
<name>W7Y0K9_9BACT</name>
<proteinExistence type="predicted"/>
<accession>W7Y0K9</accession>
<reference evidence="1 2" key="1">
    <citation type="journal article" date="2014" name="Genome Announc.">
        <title>Draft Genome Sequence of Cytophaga fermentans JCM 21142T, a Facultative Anaerobe Isolated from Marine Mud.</title>
        <authorList>
            <person name="Starns D."/>
            <person name="Oshima K."/>
            <person name="Suda W."/>
            <person name="Iino T."/>
            <person name="Yuki M."/>
            <person name="Inoue J."/>
            <person name="Kitamura K."/>
            <person name="Iida T."/>
            <person name="Darby A."/>
            <person name="Hattori M."/>
            <person name="Ohkuma M."/>
        </authorList>
    </citation>
    <scope>NUCLEOTIDE SEQUENCE [LARGE SCALE GENOMIC DNA]</scope>
    <source>
        <strain evidence="1 2">JCM 21142</strain>
    </source>
</reference>
<evidence type="ECO:0000313" key="2">
    <source>
        <dbReference type="Proteomes" id="UP000019402"/>
    </source>
</evidence>